<evidence type="ECO:0000256" key="1">
    <source>
        <dbReference type="SAM" id="Phobius"/>
    </source>
</evidence>
<evidence type="ECO:0000313" key="3">
    <source>
        <dbReference type="Proteomes" id="UP000006310"/>
    </source>
</evidence>
<dbReference type="AlphaFoldDB" id="J7RW35"/>
<reference evidence="2 3" key="1">
    <citation type="journal article" date="2011" name="Proc. Natl. Acad. Sci. U.S.A.">
        <title>Evolutionary erosion of yeast sex chromosomes by mating-type switching accidents.</title>
        <authorList>
            <person name="Gordon J.L."/>
            <person name="Armisen D."/>
            <person name="Proux-Wera E."/>
            <person name="Oheigeartaigh S.S."/>
            <person name="Byrne K.P."/>
            <person name="Wolfe K.H."/>
        </authorList>
    </citation>
    <scope>NUCLEOTIDE SEQUENCE [LARGE SCALE GENOMIC DNA]</scope>
    <source>
        <strain evidence="3">ATCC MYA-139 / BCRC 22969 / CBS 8797 / CCRC 22969 / KCTC 17520 / NBRC 10181 / NCYC 3082</strain>
    </source>
</reference>
<dbReference type="GeneID" id="34524867"/>
<dbReference type="KEGG" id="kng:KNAG_0C00740"/>
<feature type="transmembrane region" description="Helical" evidence="1">
    <location>
        <begin position="75"/>
        <end position="101"/>
    </location>
</feature>
<name>J7RW35_HUIN7</name>
<keyword evidence="1" id="KW-0472">Membrane</keyword>
<gene>
    <name evidence="2" type="primary">KNAG0C00740</name>
    <name evidence="2" type="ordered locus">KNAG_0C00740</name>
</gene>
<dbReference type="OMA" id="EESRIHY"/>
<accession>J7RW35</accession>
<dbReference type="RefSeq" id="XP_022463433.1">
    <property type="nucleotide sequence ID" value="XM_022606770.1"/>
</dbReference>
<protein>
    <submittedName>
        <fullName evidence="2">Uncharacterized protein</fullName>
    </submittedName>
</protein>
<keyword evidence="1" id="KW-0812">Transmembrane</keyword>
<dbReference type="eggNOG" id="ENOG502S7G5">
    <property type="taxonomic scope" value="Eukaryota"/>
</dbReference>
<dbReference type="EMBL" id="HE978316">
    <property type="protein sequence ID" value="CCK69187.1"/>
    <property type="molecule type" value="Genomic_DNA"/>
</dbReference>
<sequence>MIPYMPDQALLREHIYRETGDLDVVLDKETFDSHGGFKATRQFGLGYFNYQPCLHDEVYEKSLFDMWRCNVYDHFVSYFIILLVVVVWWVAFLCVDFNSLIQTVQRQLRRAVSTFQGNGSNGDSKRHHGTEIVYENHDFEYHHVKA</sequence>
<keyword evidence="3" id="KW-1185">Reference proteome</keyword>
<evidence type="ECO:0000313" key="2">
    <source>
        <dbReference type="EMBL" id="CCK69187.1"/>
    </source>
</evidence>
<organism evidence="2 3">
    <name type="scientific">Huiozyma naganishii (strain ATCC MYA-139 / BCRC 22969 / CBS 8797 / KCTC 17520 / NBRC 10181 / NCYC 3082 / Yp74L-3)</name>
    <name type="common">Yeast</name>
    <name type="synonym">Kazachstania naganishii</name>
    <dbReference type="NCBI Taxonomy" id="1071383"/>
    <lineage>
        <taxon>Eukaryota</taxon>
        <taxon>Fungi</taxon>
        <taxon>Dikarya</taxon>
        <taxon>Ascomycota</taxon>
        <taxon>Saccharomycotina</taxon>
        <taxon>Saccharomycetes</taxon>
        <taxon>Saccharomycetales</taxon>
        <taxon>Saccharomycetaceae</taxon>
        <taxon>Huiozyma</taxon>
    </lineage>
</organism>
<reference evidence="3" key="2">
    <citation type="submission" date="2012-08" db="EMBL/GenBank/DDBJ databases">
        <title>Genome sequence of Kazachstania naganishii.</title>
        <authorList>
            <person name="Gordon J.L."/>
            <person name="Armisen D."/>
            <person name="Proux-Wera E."/>
            <person name="OhEigeartaigh S.S."/>
            <person name="Byrne K.P."/>
            <person name="Wolfe K.H."/>
        </authorList>
    </citation>
    <scope>NUCLEOTIDE SEQUENCE [LARGE SCALE GENOMIC DNA]</scope>
    <source>
        <strain evidence="3">ATCC MYA-139 / BCRC 22969 / CBS 8797 / CCRC 22969 / KCTC 17520 / NBRC 10181 / NCYC 3082</strain>
    </source>
</reference>
<dbReference type="HOGENOM" id="CLU_2005713_0_0_1"/>
<dbReference type="OrthoDB" id="4067115at2759"/>
<keyword evidence="1" id="KW-1133">Transmembrane helix</keyword>
<proteinExistence type="predicted"/>
<dbReference type="Proteomes" id="UP000006310">
    <property type="component" value="Chromosome 3"/>
</dbReference>